<feature type="transmembrane region" description="Helical" evidence="1">
    <location>
        <begin position="125"/>
        <end position="151"/>
    </location>
</feature>
<dbReference type="Pfam" id="PF12271">
    <property type="entry name" value="Chs7"/>
    <property type="match status" value="1"/>
</dbReference>
<feature type="transmembrane region" description="Helical" evidence="1">
    <location>
        <begin position="241"/>
        <end position="260"/>
    </location>
</feature>
<accession>A0A8H7C3F2</accession>
<organism evidence="2 3">
    <name type="scientific">Agaricus bisporus var. burnettii</name>
    <dbReference type="NCBI Taxonomy" id="192524"/>
    <lineage>
        <taxon>Eukaryota</taxon>
        <taxon>Fungi</taxon>
        <taxon>Dikarya</taxon>
        <taxon>Basidiomycota</taxon>
        <taxon>Agaricomycotina</taxon>
        <taxon>Agaricomycetes</taxon>
        <taxon>Agaricomycetidae</taxon>
        <taxon>Agaricales</taxon>
        <taxon>Agaricineae</taxon>
        <taxon>Agaricaceae</taxon>
        <taxon>Agaricus</taxon>
    </lineage>
</organism>
<evidence type="ECO:0000256" key="1">
    <source>
        <dbReference type="SAM" id="Phobius"/>
    </source>
</evidence>
<evidence type="ECO:0008006" key="4">
    <source>
        <dbReference type="Google" id="ProtNLM"/>
    </source>
</evidence>
<dbReference type="AlphaFoldDB" id="A0A8H7C3F2"/>
<evidence type="ECO:0000313" key="2">
    <source>
        <dbReference type="EMBL" id="KAF7761969.1"/>
    </source>
</evidence>
<keyword evidence="1" id="KW-0812">Transmembrane</keyword>
<feature type="transmembrane region" description="Helical" evidence="1">
    <location>
        <begin position="65"/>
        <end position="83"/>
    </location>
</feature>
<feature type="transmembrane region" description="Helical" evidence="1">
    <location>
        <begin position="213"/>
        <end position="234"/>
    </location>
</feature>
<name>A0A8H7C3F2_AGABI</name>
<dbReference type="PANTHER" id="PTHR35329">
    <property type="entry name" value="CHITIN SYNTHASE EXPORT CHAPERONE"/>
    <property type="match status" value="1"/>
</dbReference>
<feature type="transmembrane region" description="Helical" evidence="1">
    <location>
        <begin position="95"/>
        <end position="113"/>
    </location>
</feature>
<dbReference type="GO" id="GO:0005789">
    <property type="term" value="C:endoplasmic reticulum membrane"/>
    <property type="evidence" value="ECO:0007669"/>
    <property type="project" value="TreeGrafter"/>
</dbReference>
<evidence type="ECO:0000313" key="3">
    <source>
        <dbReference type="Proteomes" id="UP000629468"/>
    </source>
</evidence>
<dbReference type="GO" id="GO:0051082">
    <property type="term" value="F:unfolded protein binding"/>
    <property type="evidence" value="ECO:0007669"/>
    <property type="project" value="TreeGrafter"/>
</dbReference>
<proteinExistence type="predicted"/>
<dbReference type="OMA" id="VWAFWSS"/>
<gene>
    <name evidence="2" type="ORF">Agabi119p4_9961</name>
</gene>
<feature type="transmembrane region" description="Helical" evidence="1">
    <location>
        <begin position="272"/>
        <end position="293"/>
    </location>
</feature>
<protein>
    <recommendedName>
        <fullName evidence="4">Chitin synthase export chaperone</fullName>
    </recommendedName>
</protein>
<keyword evidence="1" id="KW-0472">Membrane</keyword>
<feature type="transmembrane region" description="Helical" evidence="1">
    <location>
        <begin position="163"/>
        <end position="182"/>
    </location>
</feature>
<reference evidence="2 3" key="1">
    <citation type="journal article" name="Sci. Rep.">
        <title>Telomere-to-telomere assembled and centromere annotated genomes of the two main subspecies of the button mushroom Agaricus bisporus reveal especially polymorphic chromosome ends.</title>
        <authorList>
            <person name="Sonnenberg A.S.M."/>
            <person name="Sedaghat-Telgerd N."/>
            <person name="Lavrijssen B."/>
            <person name="Ohm R.A."/>
            <person name="Hendrickx P.M."/>
            <person name="Scholtmeijer K."/>
            <person name="Baars J.J.P."/>
            <person name="van Peer A."/>
        </authorList>
    </citation>
    <scope>NUCLEOTIDE SEQUENCE [LARGE SCALE GENOMIC DNA]</scope>
    <source>
        <strain evidence="2 3">H119_p4</strain>
    </source>
</reference>
<dbReference type="EMBL" id="JABXXO010000013">
    <property type="protein sequence ID" value="KAF7761969.1"/>
    <property type="molecule type" value="Genomic_DNA"/>
</dbReference>
<dbReference type="GO" id="GO:0006457">
    <property type="term" value="P:protein folding"/>
    <property type="evidence" value="ECO:0007669"/>
    <property type="project" value="TreeGrafter"/>
</dbReference>
<dbReference type="InterPro" id="IPR022057">
    <property type="entry name" value="Chs7"/>
</dbReference>
<sequence length="307" mass="33678">MVGFSDFQPLCSDVPSYTWCNLFYRQLLDRSPLTLQGSDPQSAPVGVNPRCGIPRAGHEDSISNIANIVACGVSILILLFLIYKSGRRKAAVGRVEFRIFLIVYLITLPLQIITNGSLLQQGSTALVVFTALHAGLIVALFWILVTNAIVATQWIDDGTMSSLMPLIIGSILVFAGTVYISLDVAFGVTDTIGGLSSPPERIRSIPLFVLTSMWPIISIIVYLALMAFIVLHVLNETRPMWYFLLSAALFVLAQLAWFLLGKVICNGSNQKVDGSFVATILETASVVGLFFAWKSITEESWDDDFTY</sequence>
<dbReference type="Proteomes" id="UP000629468">
    <property type="component" value="Unassembled WGS sequence"/>
</dbReference>
<keyword evidence="1" id="KW-1133">Transmembrane helix</keyword>
<dbReference type="PANTHER" id="PTHR35329:SF1">
    <property type="entry name" value="CHITIN SYNTHASE EXPORT CHAPERONE"/>
    <property type="match status" value="1"/>
</dbReference>
<comment type="caution">
    <text evidence="2">The sequence shown here is derived from an EMBL/GenBank/DDBJ whole genome shotgun (WGS) entry which is preliminary data.</text>
</comment>